<dbReference type="EMBL" id="AMZH03012012">
    <property type="protein sequence ID" value="RRT51824.1"/>
    <property type="molecule type" value="Genomic_DNA"/>
</dbReference>
<gene>
    <name evidence="2" type="ORF">B296_00049369</name>
</gene>
<dbReference type="Proteomes" id="UP000287651">
    <property type="component" value="Unassembled WGS sequence"/>
</dbReference>
<feature type="compositionally biased region" description="Low complexity" evidence="1">
    <location>
        <begin position="53"/>
        <end position="71"/>
    </location>
</feature>
<comment type="caution">
    <text evidence="2">The sequence shown here is derived from an EMBL/GenBank/DDBJ whole genome shotgun (WGS) entry which is preliminary data.</text>
</comment>
<reference evidence="2 3" key="1">
    <citation type="journal article" date="2014" name="Agronomy (Basel)">
        <title>A Draft Genome Sequence for Ensete ventricosum, the Drought-Tolerant Tree Against Hunger.</title>
        <authorList>
            <person name="Harrison J."/>
            <person name="Moore K.A."/>
            <person name="Paszkiewicz K."/>
            <person name="Jones T."/>
            <person name="Grant M."/>
            <person name="Ambacheew D."/>
            <person name="Muzemil S."/>
            <person name="Studholme D.J."/>
        </authorList>
    </citation>
    <scope>NUCLEOTIDE SEQUENCE [LARGE SCALE GENOMIC DNA]</scope>
</reference>
<name>A0A426YJB5_ENSVE</name>
<feature type="region of interest" description="Disordered" evidence="1">
    <location>
        <begin position="40"/>
        <end position="81"/>
    </location>
</feature>
<proteinExistence type="predicted"/>
<feature type="region of interest" description="Disordered" evidence="1">
    <location>
        <begin position="1"/>
        <end position="24"/>
    </location>
</feature>
<sequence>MRCGRSGSGAGYSSEAGARVSDGAKRSRSILWLAVKVLRREKEEEGEEEESLEISSPDSSRASSPADDFFSPRGEKKRLPA</sequence>
<feature type="compositionally biased region" description="Gly residues" evidence="1">
    <location>
        <begin position="1"/>
        <end position="10"/>
    </location>
</feature>
<accession>A0A426YJB5</accession>
<organism evidence="2 3">
    <name type="scientific">Ensete ventricosum</name>
    <name type="common">Abyssinian banana</name>
    <name type="synonym">Musa ensete</name>
    <dbReference type="NCBI Taxonomy" id="4639"/>
    <lineage>
        <taxon>Eukaryota</taxon>
        <taxon>Viridiplantae</taxon>
        <taxon>Streptophyta</taxon>
        <taxon>Embryophyta</taxon>
        <taxon>Tracheophyta</taxon>
        <taxon>Spermatophyta</taxon>
        <taxon>Magnoliopsida</taxon>
        <taxon>Liliopsida</taxon>
        <taxon>Zingiberales</taxon>
        <taxon>Musaceae</taxon>
        <taxon>Ensete</taxon>
    </lineage>
</organism>
<protein>
    <submittedName>
        <fullName evidence="2">Uncharacterized protein</fullName>
    </submittedName>
</protein>
<evidence type="ECO:0000313" key="3">
    <source>
        <dbReference type="Proteomes" id="UP000287651"/>
    </source>
</evidence>
<evidence type="ECO:0000256" key="1">
    <source>
        <dbReference type="SAM" id="MobiDB-lite"/>
    </source>
</evidence>
<evidence type="ECO:0000313" key="2">
    <source>
        <dbReference type="EMBL" id="RRT51824.1"/>
    </source>
</evidence>
<dbReference type="AlphaFoldDB" id="A0A426YJB5"/>